<sequence>MLELTVLDAGGTVLGSSSAADEVFLVHDGTYPEDCVLTLSAPAGAVVWIVLDDAVAPALLHLPGGRFSYPVPGPAQADGYSPRAFAGGRHRLQARIARPEEIALRRDLALNPLDHAGSEAFPHAVASVVTRGEAGFAARCAIDGEAANDDHGRWPYTSWGIAEDPNAALTIQFGRPVRIDTVALTLRADFPHDAWWTRASVTFDDGSTEQLTLSKTGARQSFAMTPRTSRQLVLHDLIRAEDPSPFPALTRIEVLGVDKG</sequence>
<proteinExistence type="predicted"/>
<name>A0A318TD57_9RHOB</name>
<evidence type="ECO:0008006" key="3">
    <source>
        <dbReference type="Google" id="ProtNLM"/>
    </source>
</evidence>
<dbReference type="AlphaFoldDB" id="A0A318TD57"/>
<dbReference type="EMBL" id="QJTE01000001">
    <property type="protein sequence ID" value="PYE86258.1"/>
    <property type="molecule type" value="Genomic_DNA"/>
</dbReference>
<accession>A0A318TD57</accession>
<organism evidence="1 2">
    <name type="scientific">Pseudoroseicyclus aestuarii</name>
    <dbReference type="NCBI Taxonomy" id="1795041"/>
    <lineage>
        <taxon>Bacteria</taxon>
        <taxon>Pseudomonadati</taxon>
        <taxon>Pseudomonadota</taxon>
        <taxon>Alphaproteobacteria</taxon>
        <taxon>Rhodobacterales</taxon>
        <taxon>Paracoccaceae</taxon>
        <taxon>Pseudoroseicyclus</taxon>
    </lineage>
</organism>
<evidence type="ECO:0000313" key="1">
    <source>
        <dbReference type="EMBL" id="PYE86258.1"/>
    </source>
</evidence>
<comment type="caution">
    <text evidence="1">The sequence shown here is derived from an EMBL/GenBank/DDBJ whole genome shotgun (WGS) entry which is preliminary data.</text>
</comment>
<dbReference type="InterPro" id="IPR008979">
    <property type="entry name" value="Galactose-bd-like_sf"/>
</dbReference>
<gene>
    <name evidence="1" type="ORF">DFP88_101937</name>
</gene>
<dbReference type="SUPFAM" id="SSF49785">
    <property type="entry name" value="Galactose-binding domain-like"/>
    <property type="match status" value="1"/>
</dbReference>
<protein>
    <recommendedName>
        <fullName evidence="3">Carbohydrate-binding protein</fullName>
    </recommendedName>
</protein>
<keyword evidence="2" id="KW-1185">Reference proteome</keyword>
<dbReference type="RefSeq" id="WP_220032284.1">
    <property type="nucleotide sequence ID" value="NZ_QJTE01000001.1"/>
</dbReference>
<dbReference type="Proteomes" id="UP000248311">
    <property type="component" value="Unassembled WGS sequence"/>
</dbReference>
<reference evidence="1 2" key="1">
    <citation type="submission" date="2018-06" db="EMBL/GenBank/DDBJ databases">
        <title>Genomic Encyclopedia of Type Strains, Phase III (KMG-III): the genomes of soil and plant-associated and newly described type strains.</title>
        <authorList>
            <person name="Whitman W."/>
        </authorList>
    </citation>
    <scope>NUCLEOTIDE SEQUENCE [LARGE SCALE GENOMIC DNA]</scope>
    <source>
        <strain evidence="1 2">CECT 9025</strain>
    </source>
</reference>
<evidence type="ECO:0000313" key="2">
    <source>
        <dbReference type="Proteomes" id="UP000248311"/>
    </source>
</evidence>